<dbReference type="InterPro" id="IPR027777">
    <property type="entry name" value="DCTN6"/>
</dbReference>
<gene>
    <name evidence="7" type="primary">dctn6</name>
    <name evidence="9" type="synonym">DCTN6-p27</name>
    <name evidence="7" type="ORF">g.15398</name>
</gene>
<evidence type="ECO:0000313" key="9">
    <source>
        <dbReference type="RefSeq" id="XP_011310243.1"/>
    </source>
</evidence>
<evidence type="ECO:0000256" key="5">
    <source>
        <dbReference type="ARBA" id="ARBA00023212"/>
    </source>
</evidence>
<keyword evidence="4" id="KW-0963">Cytoplasm</keyword>
<dbReference type="PANTHER" id="PTHR13072">
    <property type="entry name" value="DYNACTIN 6"/>
    <property type="match status" value="1"/>
</dbReference>
<dbReference type="CTD" id="35195"/>
<dbReference type="PANTHER" id="PTHR13072:SF0">
    <property type="entry name" value="DYNACTIN SUBUNIT 6"/>
    <property type="match status" value="1"/>
</dbReference>
<reference evidence="7" key="1">
    <citation type="submission" date="2015-01" db="EMBL/GenBank/DDBJ databases">
        <title>Transcriptome Assembly of Fopius arisanus.</title>
        <authorList>
            <person name="Geib S."/>
        </authorList>
    </citation>
    <scope>NUCLEOTIDE SEQUENCE</scope>
</reference>
<dbReference type="GeneID" id="105270780"/>
<reference evidence="9" key="2">
    <citation type="submission" date="2025-04" db="UniProtKB">
        <authorList>
            <consortium name="RefSeq"/>
        </authorList>
    </citation>
    <scope>IDENTIFICATION</scope>
    <source>
        <strain evidence="9">USDA-PBARC FA_bdor</strain>
        <tissue evidence="9">Whole organism</tissue>
    </source>
</reference>
<evidence type="ECO:0000313" key="8">
    <source>
        <dbReference type="Proteomes" id="UP000694866"/>
    </source>
</evidence>
<dbReference type="GO" id="GO:0007052">
    <property type="term" value="P:mitotic spindle organization"/>
    <property type="evidence" value="ECO:0007669"/>
    <property type="project" value="TreeGrafter"/>
</dbReference>
<dbReference type="EMBL" id="GBYB01008361">
    <property type="protein sequence ID" value="JAG78128.1"/>
    <property type="molecule type" value="Transcribed_RNA"/>
</dbReference>
<dbReference type="Gene3D" id="2.160.10.10">
    <property type="entry name" value="Hexapeptide repeat proteins"/>
    <property type="match status" value="1"/>
</dbReference>
<keyword evidence="5" id="KW-0206">Cytoskeleton</keyword>
<comment type="subcellular location">
    <subcellularLocation>
        <location evidence="1">Cytoplasm</location>
        <location evidence="1">Cytoskeleton</location>
    </subcellularLocation>
</comment>
<keyword evidence="8" id="KW-1185">Reference proteome</keyword>
<dbReference type="SUPFAM" id="SSF51161">
    <property type="entry name" value="Trimeric LpxA-like enzymes"/>
    <property type="match status" value="1"/>
</dbReference>
<dbReference type="KEGG" id="fas:105270780"/>
<name>A0A0C9RMU7_9HYME</name>
<dbReference type="RefSeq" id="XP_011310243.1">
    <property type="nucleotide sequence ID" value="XM_011311941.1"/>
</dbReference>
<dbReference type="GO" id="GO:0070840">
    <property type="term" value="F:dynein complex binding"/>
    <property type="evidence" value="ECO:0007669"/>
    <property type="project" value="TreeGrafter"/>
</dbReference>
<dbReference type="InterPro" id="IPR011004">
    <property type="entry name" value="Trimer_LpxA-like_sf"/>
</dbReference>
<evidence type="ECO:0000256" key="6">
    <source>
        <dbReference type="ARBA" id="ARBA00034687"/>
    </source>
</evidence>
<evidence type="ECO:0000313" key="7">
    <source>
        <dbReference type="EMBL" id="JAG78128.1"/>
    </source>
</evidence>
<comment type="similarity">
    <text evidence="2">Belongs to the dynactin subunits 5/6 family. Dynactin subunit 6 subfamily.</text>
</comment>
<evidence type="ECO:0000256" key="4">
    <source>
        <dbReference type="ARBA" id="ARBA00022490"/>
    </source>
</evidence>
<dbReference type="GO" id="GO:0005869">
    <property type="term" value="C:dynactin complex"/>
    <property type="evidence" value="ECO:0007669"/>
    <property type="project" value="InterPro"/>
</dbReference>
<organism evidence="7">
    <name type="scientific">Fopius arisanus</name>
    <dbReference type="NCBI Taxonomy" id="64838"/>
    <lineage>
        <taxon>Eukaryota</taxon>
        <taxon>Metazoa</taxon>
        <taxon>Ecdysozoa</taxon>
        <taxon>Arthropoda</taxon>
        <taxon>Hexapoda</taxon>
        <taxon>Insecta</taxon>
        <taxon>Pterygota</taxon>
        <taxon>Neoptera</taxon>
        <taxon>Endopterygota</taxon>
        <taxon>Hymenoptera</taxon>
        <taxon>Apocrita</taxon>
        <taxon>Ichneumonoidea</taxon>
        <taxon>Braconidae</taxon>
        <taxon>Opiinae</taxon>
        <taxon>Fopius</taxon>
    </lineage>
</organism>
<dbReference type="CDD" id="cd04646">
    <property type="entry name" value="LbH_Dynactin_6"/>
    <property type="match status" value="1"/>
</dbReference>
<dbReference type="Proteomes" id="UP000694866">
    <property type="component" value="Unplaced"/>
</dbReference>
<accession>A0A9R1TJT5</accession>
<proteinExistence type="inferred from homology"/>
<evidence type="ECO:0000256" key="3">
    <source>
        <dbReference type="ARBA" id="ARBA00016573"/>
    </source>
</evidence>
<accession>A0A0C9RMU7</accession>
<comment type="function">
    <text evidence="6">Part of the dynactin complex that activates the molecular motor dynein for ultra-processive transport along microtubules.</text>
</comment>
<sequence length="194" mass="21068">MSEIMSNTPLARRSNVKIAVGAVVCDESILKGDITIGPKTVIHPRASIIAEAGPISIGEGNIIEEMASIINRVPPGGNPDTVRVQTIGNFNVFETDSTCEAERVGDNNVLETKATVARGVELTNGCVVGPFCSILDPEIVPENTIVYGTKCQRREMNDKPYPQVGQLEFLIRVLPNYHHLRKPNIKPLKAEPLS</sequence>
<protein>
    <recommendedName>
        <fullName evidence="3">Dynactin subunit 6</fullName>
    </recommendedName>
</protein>
<dbReference type="AlphaFoldDB" id="A0A0C9RMU7"/>
<evidence type="ECO:0000256" key="1">
    <source>
        <dbReference type="ARBA" id="ARBA00004245"/>
    </source>
</evidence>
<dbReference type="OrthoDB" id="2355at2759"/>
<evidence type="ECO:0000256" key="2">
    <source>
        <dbReference type="ARBA" id="ARBA00007719"/>
    </source>
</evidence>